<evidence type="ECO:0000256" key="1">
    <source>
        <dbReference type="SAM" id="Phobius"/>
    </source>
</evidence>
<dbReference type="RefSeq" id="WP_180841102.1">
    <property type="nucleotide sequence ID" value="NZ_CP059154.1"/>
</dbReference>
<evidence type="ECO:0000313" key="3">
    <source>
        <dbReference type="Proteomes" id="UP000510869"/>
    </source>
</evidence>
<evidence type="ECO:0000313" key="2">
    <source>
        <dbReference type="EMBL" id="QLK25921.1"/>
    </source>
</evidence>
<reference evidence="2 3" key="1">
    <citation type="submission" date="2020-07" db="EMBL/GenBank/DDBJ databases">
        <title>Natrinema (YPL30) sp. nov. and Haloterrigena xxxxxx (YPL8) sp. nov., isolated from a salt mine.</title>
        <authorList>
            <person name="Cui H."/>
        </authorList>
    </citation>
    <scope>NUCLEOTIDE SEQUENCE [LARGE SCALE GENOMIC DNA]</scope>
    <source>
        <strain evidence="2 3">YPL13</strain>
    </source>
</reference>
<feature type="transmembrane region" description="Helical" evidence="1">
    <location>
        <begin position="32"/>
        <end position="50"/>
    </location>
</feature>
<dbReference type="EMBL" id="CP059154">
    <property type="protein sequence ID" value="QLK25921.1"/>
    <property type="molecule type" value="Genomic_DNA"/>
</dbReference>
<dbReference type="AlphaFoldDB" id="A0A7D6GPL5"/>
<dbReference type="OrthoDB" id="175558at2157"/>
<protein>
    <submittedName>
        <fullName evidence="2">Uncharacterized protein</fullName>
    </submittedName>
</protein>
<dbReference type="Proteomes" id="UP000510869">
    <property type="component" value="Chromosome"/>
</dbReference>
<keyword evidence="3" id="KW-1185">Reference proteome</keyword>
<proteinExistence type="predicted"/>
<keyword evidence="1" id="KW-1133">Transmembrane helix</keyword>
<organism evidence="2 3">
    <name type="scientific">Natrinema zhouii</name>
    <dbReference type="NCBI Taxonomy" id="1710539"/>
    <lineage>
        <taxon>Archaea</taxon>
        <taxon>Methanobacteriati</taxon>
        <taxon>Methanobacteriota</taxon>
        <taxon>Stenosarchaea group</taxon>
        <taxon>Halobacteria</taxon>
        <taxon>Halobacteriales</taxon>
        <taxon>Natrialbaceae</taxon>
        <taxon>Natrinema</taxon>
    </lineage>
</organism>
<name>A0A7D6GPL5_9EURY</name>
<keyword evidence="1" id="KW-0472">Membrane</keyword>
<dbReference type="KEGG" id="nay:HYG81_17880"/>
<dbReference type="GeneID" id="56145115"/>
<accession>A0A7D6GPL5</accession>
<gene>
    <name evidence="2" type="ORF">HYG81_17880</name>
</gene>
<keyword evidence="1" id="KW-0812">Transmembrane</keyword>
<sequence length="57" mass="6283">MVQKRHKAIIGIAMVLLGLVQAGSYVVQSELMFAIFGLLYSCIGIGYLWAEVHTADR</sequence>